<dbReference type="Gene3D" id="3.40.50.1000">
    <property type="entry name" value="HAD superfamily/HAD-like"/>
    <property type="match status" value="1"/>
</dbReference>
<protein>
    <submittedName>
        <fullName evidence="1">Uncharacterized protein</fullName>
    </submittedName>
</protein>
<dbReference type="VEuPathDB" id="AmoebaDB:DICPUDRAFT_29840"/>
<accession>F0ZEB9</accession>
<dbReference type="InterPro" id="IPR036412">
    <property type="entry name" value="HAD-like_sf"/>
</dbReference>
<gene>
    <name evidence="1" type="ORF">DICPUDRAFT_29840</name>
</gene>
<dbReference type="KEGG" id="dpp:DICPUDRAFT_29840"/>
<dbReference type="PANTHER" id="PTHR43611:SF3">
    <property type="entry name" value="FLAVIN MONONUCLEOTIDE HYDROLASE 1, CHLOROPLATIC"/>
    <property type="match status" value="1"/>
</dbReference>
<dbReference type="Proteomes" id="UP000001064">
    <property type="component" value="Unassembled WGS sequence"/>
</dbReference>
<sequence>MADIKIVALDLGGVLFSAGKEYAKREWKENGYDVDLIHDLLISDEAQQLRKGIISDNEFWNNYFKTKVPSNYNAELIKQCYYRGYILDEDIVSWMKRIKENSKSSSHPIELVAFSGNIPSRIKYLNEKYQFRKLFDKEAYSFDCGATKPDNYFIEYLIKVSFPEETKDVTIQHGKPLEGEQLELFKKLGKSILYLDDSPKDAAPALRYDINLFIYERGHINNLFDKFPKLKF</sequence>
<dbReference type="AlphaFoldDB" id="F0ZEB9"/>
<dbReference type="SUPFAM" id="SSF56784">
    <property type="entry name" value="HAD-like"/>
    <property type="match status" value="1"/>
</dbReference>
<dbReference type="RefSeq" id="XP_003285764.1">
    <property type="nucleotide sequence ID" value="XM_003285716.1"/>
</dbReference>
<dbReference type="EMBL" id="GL870992">
    <property type="protein sequence ID" value="EGC37743.1"/>
    <property type="molecule type" value="Genomic_DNA"/>
</dbReference>
<dbReference type="FunCoup" id="F0ZEB9">
    <property type="interactions" value="743"/>
</dbReference>
<dbReference type="GO" id="GO:0016791">
    <property type="term" value="F:phosphatase activity"/>
    <property type="evidence" value="ECO:0000318"/>
    <property type="project" value="GO_Central"/>
</dbReference>
<proteinExistence type="predicted"/>
<name>F0ZEB9_DICPU</name>
<keyword evidence="2" id="KW-1185">Reference proteome</keyword>
<dbReference type="InParanoid" id="F0ZEB9"/>
<evidence type="ECO:0000313" key="2">
    <source>
        <dbReference type="Proteomes" id="UP000001064"/>
    </source>
</evidence>
<dbReference type="eggNOG" id="ENOG502RFTZ">
    <property type="taxonomic scope" value="Eukaryota"/>
</dbReference>
<dbReference type="OrthoDB" id="2012566at2759"/>
<evidence type="ECO:0000313" key="1">
    <source>
        <dbReference type="EMBL" id="EGC37743.1"/>
    </source>
</evidence>
<dbReference type="OMA" id="YERGHIN"/>
<reference evidence="2" key="1">
    <citation type="journal article" date="2011" name="Genome Biol.">
        <title>Comparative genomics of the social amoebae Dictyostelium discoideum and Dictyostelium purpureum.</title>
        <authorList>
            <consortium name="US DOE Joint Genome Institute (JGI-PGF)"/>
            <person name="Sucgang R."/>
            <person name="Kuo A."/>
            <person name="Tian X."/>
            <person name="Salerno W."/>
            <person name="Parikh A."/>
            <person name="Feasley C.L."/>
            <person name="Dalin E."/>
            <person name="Tu H."/>
            <person name="Huang E."/>
            <person name="Barry K."/>
            <person name="Lindquist E."/>
            <person name="Shapiro H."/>
            <person name="Bruce D."/>
            <person name="Schmutz J."/>
            <person name="Salamov A."/>
            <person name="Fey P."/>
            <person name="Gaudet P."/>
            <person name="Anjard C."/>
            <person name="Babu M.M."/>
            <person name="Basu S."/>
            <person name="Bushmanova Y."/>
            <person name="van der Wel H."/>
            <person name="Katoh-Kurasawa M."/>
            <person name="Dinh C."/>
            <person name="Coutinho P.M."/>
            <person name="Saito T."/>
            <person name="Elias M."/>
            <person name="Schaap P."/>
            <person name="Kay R.R."/>
            <person name="Henrissat B."/>
            <person name="Eichinger L."/>
            <person name="Rivero F."/>
            <person name="Putnam N.H."/>
            <person name="West C.M."/>
            <person name="Loomis W.F."/>
            <person name="Chisholm R.L."/>
            <person name="Shaulsky G."/>
            <person name="Strassmann J.E."/>
            <person name="Queller D.C."/>
            <person name="Kuspa A."/>
            <person name="Grigoriev I.V."/>
        </authorList>
    </citation>
    <scope>NUCLEOTIDE SEQUENCE [LARGE SCALE GENOMIC DNA]</scope>
    <source>
        <strain evidence="2">QSDP1</strain>
    </source>
</reference>
<dbReference type="PANTHER" id="PTHR43611">
    <property type="entry name" value="ALPHA-D-GLUCOSE 1-PHOSPHATE PHOSPHATASE"/>
    <property type="match status" value="1"/>
</dbReference>
<dbReference type="GeneID" id="10499243"/>
<organism evidence="1 2">
    <name type="scientific">Dictyostelium purpureum</name>
    <name type="common">Slime mold</name>
    <dbReference type="NCBI Taxonomy" id="5786"/>
    <lineage>
        <taxon>Eukaryota</taxon>
        <taxon>Amoebozoa</taxon>
        <taxon>Evosea</taxon>
        <taxon>Eumycetozoa</taxon>
        <taxon>Dictyostelia</taxon>
        <taxon>Dictyosteliales</taxon>
        <taxon>Dictyosteliaceae</taxon>
        <taxon>Dictyostelium</taxon>
    </lineage>
</organism>
<dbReference type="InterPro" id="IPR023214">
    <property type="entry name" value="HAD_sf"/>
</dbReference>